<keyword evidence="3" id="KW-0540">Nuclease</keyword>
<evidence type="ECO:0000313" key="8">
    <source>
        <dbReference type="EMBL" id="CAB4911949.1"/>
    </source>
</evidence>
<gene>
    <name evidence="6" type="ORF">UFOPK2289_00897</name>
    <name evidence="7" type="ORF">UFOPK3346_00381</name>
    <name evidence="8" type="ORF">UFOPK3670_00089</name>
    <name evidence="9" type="ORF">UFOPK4308_00408</name>
</gene>
<dbReference type="EMBL" id="CAEZWT010000023">
    <property type="protein sequence ID" value="CAB4667012.1"/>
    <property type="molecule type" value="Genomic_DNA"/>
</dbReference>
<protein>
    <submittedName>
        <fullName evidence="8">Unannotated protein</fullName>
    </submittedName>
</protein>
<dbReference type="InterPro" id="IPR006641">
    <property type="entry name" value="YqgF/RNaseH-like_dom"/>
</dbReference>
<dbReference type="GO" id="GO:0004518">
    <property type="term" value="F:nuclease activity"/>
    <property type="evidence" value="ECO:0007669"/>
    <property type="project" value="UniProtKB-KW"/>
</dbReference>
<dbReference type="Gene3D" id="3.30.420.140">
    <property type="entry name" value="YqgF/RNase H-like domain"/>
    <property type="match status" value="1"/>
</dbReference>
<dbReference type="CDD" id="cd16964">
    <property type="entry name" value="YqgF"/>
    <property type="match status" value="1"/>
</dbReference>
<proteinExistence type="inferred from homology"/>
<sequence>MRRGRRIAFDFGSVRIGVAACDPDGIFASPVTTLQAGATDLWLQIDTLITDLEPIEIYVGKPIHLGGQSSDSTDAAVQFAQTLGEKFAIPVTLIDERLSTVSGARKLQEVGINAKKSKAVIDQVAAVGILEFALEIEAGLNKRGKNE</sequence>
<dbReference type="InterPro" id="IPR005227">
    <property type="entry name" value="YqgF"/>
</dbReference>
<feature type="domain" description="YqgF/RNase H-like" evidence="5">
    <location>
        <begin position="4"/>
        <end position="103"/>
    </location>
</feature>
<keyword evidence="2" id="KW-0690">Ribosome biogenesis</keyword>
<dbReference type="SMART" id="SM00732">
    <property type="entry name" value="YqgFc"/>
    <property type="match status" value="1"/>
</dbReference>
<dbReference type="GO" id="GO:0005829">
    <property type="term" value="C:cytosol"/>
    <property type="evidence" value="ECO:0007669"/>
    <property type="project" value="TreeGrafter"/>
</dbReference>
<organism evidence="8">
    <name type="scientific">freshwater metagenome</name>
    <dbReference type="NCBI Taxonomy" id="449393"/>
    <lineage>
        <taxon>unclassified sequences</taxon>
        <taxon>metagenomes</taxon>
        <taxon>ecological metagenomes</taxon>
    </lineage>
</organism>
<name>A0A6J7H8B5_9ZZZZ</name>
<evidence type="ECO:0000313" key="7">
    <source>
        <dbReference type="EMBL" id="CAB4859309.1"/>
    </source>
</evidence>
<evidence type="ECO:0000256" key="2">
    <source>
        <dbReference type="ARBA" id="ARBA00022517"/>
    </source>
</evidence>
<accession>A0A6J7H8B5</accession>
<dbReference type="EMBL" id="CAFBQL010000002">
    <property type="protein sequence ID" value="CAB5055129.1"/>
    <property type="molecule type" value="Genomic_DNA"/>
</dbReference>
<dbReference type="EMBL" id="CAFBMV010000001">
    <property type="protein sequence ID" value="CAB4911949.1"/>
    <property type="molecule type" value="Genomic_DNA"/>
</dbReference>
<dbReference type="AlphaFoldDB" id="A0A6J7H8B5"/>
<dbReference type="HAMAP" id="MF_00651">
    <property type="entry name" value="Nuclease_YqgF"/>
    <property type="match status" value="1"/>
</dbReference>
<evidence type="ECO:0000256" key="1">
    <source>
        <dbReference type="ARBA" id="ARBA00022490"/>
    </source>
</evidence>
<evidence type="ECO:0000256" key="4">
    <source>
        <dbReference type="ARBA" id="ARBA00022801"/>
    </source>
</evidence>
<dbReference type="Pfam" id="PF03652">
    <property type="entry name" value="RuvX"/>
    <property type="match status" value="1"/>
</dbReference>
<dbReference type="PANTHER" id="PTHR33317">
    <property type="entry name" value="POLYNUCLEOTIDYL TRANSFERASE, RIBONUCLEASE H-LIKE SUPERFAMILY PROTEIN"/>
    <property type="match status" value="1"/>
</dbReference>
<reference evidence="8" key="1">
    <citation type="submission" date="2020-05" db="EMBL/GenBank/DDBJ databases">
        <authorList>
            <person name="Chiriac C."/>
            <person name="Salcher M."/>
            <person name="Ghai R."/>
            <person name="Kavagutti S V."/>
        </authorList>
    </citation>
    <scope>NUCLEOTIDE SEQUENCE</scope>
</reference>
<dbReference type="GO" id="GO:0000967">
    <property type="term" value="P:rRNA 5'-end processing"/>
    <property type="evidence" value="ECO:0007669"/>
    <property type="project" value="TreeGrafter"/>
</dbReference>
<dbReference type="EMBL" id="CAFBLE010000002">
    <property type="protein sequence ID" value="CAB4859309.1"/>
    <property type="molecule type" value="Genomic_DNA"/>
</dbReference>
<evidence type="ECO:0000259" key="5">
    <source>
        <dbReference type="SMART" id="SM00732"/>
    </source>
</evidence>
<dbReference type="GO" id="GO:0016787">
    <property type="term" value="F:hydrolase activity"/>
    <property type="evidence" value="ECO:0007669"/>
    <property type="project" value="UniProtKB-KW"/>
</dbReference>
<evidence type="ECO:0000256" key="3">
    <source>
        <dbReference type="ARBA" id="ARBA00022722"/>
    </source>
</evidence>
<evidence type="ECO:0000313" key="9">
    <source>
        <dbReference type="EMBL" id="CAB5055129.1"/>
    </source>
</evidence>
<dbReference type="InterPro" id="IPR037027">
    <property type="entry name" value="YqgF/RNaseH-like_dom_sf"/>
</dbReference>
<keyword evidence="4" id="KW-0378">Hydrolase</keyword>
<dbReference type="NCBIfam" id="TIGR00250">
    <property type="entry name" value="RNAse_H_YqgF"/>
    <property type="match status" value="1"/>
</dbReference>
<dbReference type="InterPro" id="IPR012337">
    <property type="entry name" value="RNaseH-like_sf"/>
</dbReference>
<keyword evidence="1" id="KW-0963">Cytoplasm</keyword>
<dbReference type="SUPFAM" id="SSF53098">
    <property type="entry name" value="Ribonuclease H-like"/>
    <property type="match status" value="1"/>
</dbReference>
<dbReference type="PANTHER" id="PTHR33317:SF4">
    <property type="entry name" value="POLYNUCLEOTIDYL TRANSFERASE, RIBONUCLEASE H-LIKE SUPERFAMILY PROTEIN"/>
    <property type="match status" value="1"/>
</dbReference>
<evidence type="ECO:0000313" key="6">
    <source>
        <dbReference type="EMBL" id="CAB4667012.1"/>
    </source>
</evidence>